<evidence type="ECO:0000313" key="2">
    <source>
        <dbReference type="Proteomes" id="UP000709959"/>
    </source>
</evidence>
<accession>A0A936F2L7</accession>
<sequence length="53" mass="5882">MSPDPISNAKLIALVRRFLMEHAKSASRSICHCPICVDARKLLEKAYGEKLLG</sequence>
<dbReference type="AlphaFoldDB" id="A0A936F2L7"/>
<proteinExistence type="predicted"/>
<dbReference type="Proteomes" id="UP000709959">
    <property type="component" value="Unassembled WGS sequence"/>
</dbReference>
<reference evidence="1 2" key="1">
    <citation type="submission" date="2020-10" db="EMBL/GenBank/DDBJ databases">
        <title>Connecting structure to function with the recovery of over 1000 high-quality activated sludge metagenome-assembled genomes encoding full-length rRNA genes using long-read sequencing.</title>
        <authorList>
            <person name="Singleton C.M."/>
            <person name="Petriglieri F."/>
            <person name="Kristensen J.M."/>
            <person name="Kirkegaard R.H."/>
            <person name="Michaelsen T.Y."/>
            <person name="Andersen M.H."/>
            <person name="Karst S.M."/>
            <person name="Dueholm M.S."/>
            <person name="Nielsen P.H."/>
            <person name="Albertsen M."/>
        </authorList>
    </citation>
    <scope>NUCLEOTIDE SEQUENCE [LARGE SCALE GENOMIC DNA]</scope>
    <source>
        <strain evidence="1">OdNE_18-Q3-R46-58_MAXAC.008</strain>
    </source>
</reference>
<evidence type="ECO:0000313" key="1">
    <source>
        <dbReference type="EMBL" id="MBK8571997.1"/>
    </source>
</evidence>
<protein>
    <submittedName>
        <fullName evidence="1">Uncharacterized protein</fullName>
    </submittedName>
</protein>
<dbReference type="EMBL" id="JADKCH010000002">
    <property type="protein sequence ID" value="MBK8571997.1"/>
    <property type="molecule type" value="Genomic_DNA"/>
</dbReference>
<organism evidence="1 2">
    <name type="scientific">Candidatus Geothrix odensensis</name>
    <dbReference type="NCBI Taxonomy" id="2954440"/>
    <lineage>
        <taxon>Bacteria</taxon>
        <taxon>Pseudomonadati</taxon>
        <taxon>Acidobacteriota</taxon>
        <taxon>Holophagae</taxon>
        <taxon>Holophagales</taxon>
        <taxon>Holophagaceae</taxon>
        <taxon>Geothrix</taxon>
    </lineage>
</organism>
<gene>
    <name evidence="1" type="ORF">IPN91_04980</name>
</gene>
<name>A0A936F2L7_9BACT</name>
<comment type="caution">
    <text evidence="1">The sequence shown here is derived from an EMBL/GenBank/DDBJ whole genome shotgun (WGS) entry which is preliminary data.</text>
</comment>